<gene>
    <name evidence="2" type="ORF">DW813_14780</name>
</gene>
<proteinExistence type="predicted"/>
<dbReference type="EMBL" id="QSIQ01000032">
    <property type="protein sequence ID" value="RHC99847.1"/>
    <property type="molecule type" value="Genomic_DNA"/>
</dbReference>
<dbReference type="InterPro" id="IPR050490">
    <property type="entry name" value="Bact_solute-bd_prot1"/>
</dbReference>
<reference evidence="2 3" key="1">
    <citation type="submission" date="2018-08" db="EMBL/GenBank/DDBJ databases">
        <title>A genome reference for cultivated species of the human gut microbiota.</title>
        <authorList>
            <person name="Zou Y."/>
            <person name="Xue W."/>
            <person name="Luo G."/>
        </authorList>
    </citation>
    <scope>NUCLEOTIDE SEQUENCE [LARGE SCALE GENOMIC DNA]</scope>
    <source>
        <strain evidence="2 3">AM32-8LB</strain>
    </source>
</reference>
<evidence type="ECO:0000313" key="3">
    <source>
        <dbReference type="Proteomes" id="UP000266391"/>
    </source>
</evidence>
<comment type="caution">
    <text evidence="2">The sequence shown here is derived from an EMBL/GenBank/DDBJ whole genome shotgun (WGS) entry which is preliminary data.</text>
</comment>
<organism evidence="2 3">
    <name type="scientific">Roseburia inulinivorans</name>
    <dbReference type="NCBI Taxonomy" id="360807"/>
    <lineage>
        <taxon>Bacteria</taxon>
        <taxon>Bacillati</taxon>
        <taxon>Bacillota</taxon>
        <taxon>Clostridia</taxon>
        <taxon>Lachnospirales</taxon>
        <taxon>Lachnospiraceae</taxon>
        <taxon>Roseburia</taxon>
    </lineage>
</organism>
<evidence type="ECO:0000313" key="2">
    <source>
        <dbReference type="EMBL" id="RHC99847.1"/>
    </source>
</evidence>
<dbReference type="SUPFAM" id="SSF53850">
    <property type="entry name" value="Periplasmic binding protein-like II"/>
    <property type="match status" value="1"/>
</dbReference>
<feature type="signal peptide" evidence="1">
    <location>
        <begin position="1"/>
        <end position="24"/>
    </location>
</feature>
<dbReference type="InterPro" id="IPR006059">
    <property type="entry name" value="SBP"/>
</dbReference>
<sequence>MKKEFMKRVMAAGMVAAMALTTVACGGSADNSASTDKAEAPAEDAAPATEAAAAEDDGSYDECTLTISWWGGDSRHTATQVAVDAFMKAYPGITVETTYSAWDGWEEKMATAFAAGTAQDVNQINWNWITQYDSDGTTFLNLNDYASVIDLSQVDEKYLSMCEASDGSLAGLPISMTGRIFYWDKTTFDEVGCEIPTTLAALKDCGEKFKAYGDDYYPLALGEYDRMILMVYYLESVYGTDWVTGDTLNYTKDQIVEGLEFIQSLEDAHVIPSIATIAGDGAASLDQNQNWIDGHYAGIFEWDSSASKFGAALEEGRELVVGDYLTDLGDNKGGYAKVSMCWAINAQTAHPKEAAMLVNYLANNEEAAQILASERGIPVSESALTAANDAGLLNETVVEANGKVLAWVSNSLDPYFEDSQLKGSDGVYYDAMAGLSYGDYTADEAADVLIDGITGVIAQ</sequence>
<dbReference type="Proteomes" id="UP000266391">
    <property type="component" value="Unassembled WGS sequence"/>
</dbReference>
<dbReference type="PANTHER" id="PTHR43649">
    <property type="entry name" value="ARABINOSE-BINDING PROTEIN-RELATED"/>
    <property type="match status" value="1"/>
</dbReference>
<evidence type="ECO:0000256" key="1">
    <source>
        <dbReference type="SAM" id="SignalP"/>
    </source>
</evidence>
<dbReference type="PROSITE" id="PS51257">
    <property type="entry name" value="PROKAR_LIPOPROTEIN"/>
    <property type="match status" value="1"/>
</dbReference>
<dbReference type="PANTHER" id="PTHR43649:SF11">
    <property type="entry name" value="ABC TRANSPORTER SUBSTRATE-BINDING PROTEIN YESO-RELATED"/>
    <property type="match status" value="1"/>
</dbReference>
<feature type="chain" id="PRO_5039224384" evidence="1">
    <location>
        <begin position="25"/>
        <end position="459"/>
    </location>
</feature>
<protein>
    <submittedName>
        <fullName evidence="2">Carbohydrate ABC transporter substrate-binding protein</fullName>
    </submittedName>
</protein>
<dbReference type="AlphaFoldDB" id="A0A396AC59"/>
<dbReference type="Pfam" id="PF13416">
    <property type="entry name" value="SBP_bac_8"/>
    <property type="match status" value="1"/>
</dbReference>
<keyword evidence="1" id="KW-0732">Signal</keyword>
<dbReference type="RefSeq" id="WP_118093615.1">
    <property type="nucleotide sequence ID" value="NZ_QSIQ01000032.1"/>
</dbReference>
<accession>A0A396AC59</accession>
<dbReference type="Gene3D" id="3.40.190.10">
    <property type="entry name" value="Periplasmic binding protein-like II"/>
    <property type="match status" value="2"/>
</dbReference>
<name>A0A396AC59_9FIRM</name>